<evidence type="ECO:0000313" key="7">
    <source>
        <dbReference type="EMBL" id="GGA79613.1"/>
    </source>
</evidence>
<dbReference type="InterPro" id="IPR002471">
    <property type="entry name" value="Pept_S9_AS"/>
</dbReference>
<dbReference type="Gene3D" id="2.130.10.120">
    <property type="entry name" value="Prolyl oligopeptidase, N-terminal domain"/>
    <property type="match status" value="1"/>
</dbReference>
<dbReference type="EMBL" id="BMEY01000011">
    <property type="protein sequence ID" value="GGA79613.1"/>
    <property type="molecule type" value="Genomic_DNA"/>
</dbReference>
<name>A0A916S292_9BACI</name>
<dbReference type="SUPFAM" id="SSF50993">
    <property type="entry name" value="Peptidase/esterase 'gauge' domain"/>
    <property type="match status" value="1"/>
</dbReference>
<dbReference type="Pfam" id="PF02897">
    <property type="entry name" value="Peptidase_S9_N"/>
    <property type="match status" value="1"/>
</dbReference>
<evidence type="ECO:0000256" key="3">
    <source>
        <dbReference type="ARBA" id="ARBA00022801"/>
    </source>
</evidence>
<dbReference type="RefSeq" id="WP_188384883.1">
    <property type="nucleotide sequence ID" value="NZ_BMEY01000011.1"/>
</dbReference>
<organism evidence="7 8">
    <name type="scientific">Ornithinibacillus halotolerans</name>
    <dbReference type="NCBI Taxonomy" id="1274357"/>
    <lineage>
        <taxon>Bacteria</taxon>
        <taxon>Bacillati</taxon>
        <taxon>Bacillota</taxon>
        <taxon>Bacilli</taxon>
        <taxon>Bacillales</taxon>
        <taxon>Bacillaceae</taxon>
        <taxon>Ornithinibacillus</taxon>
    </lineage>
</organism>
<comment type="similarity">
    <text evidence="1">Belongs to the peptidase S9A family.</text>
</comment>
<dbReference type="PRINTS" id="PR00862">
    <property type="entry name" value="PROLIGOPTASE"/>
</dbReference>
<dbReference type="InterPro" id="IPR002470">
    <property type="entry name" value="Peptidase_S9A"/>
</dbReference>
<evidence type="ECO:0000256" key="2">
    <source>
        <dbReference type="ARBA" id="ARBA00022670"/>
    </source>
</evidence>
<reference evidence="7" key="1">
    <citation type="journal article" date="2014" name="Int. J. Syst. Evol. Microbiol.">
        <title>Complete genome sequence of Corynebacterium casei LMG S-19264T (=DSM 44701T), isolated from a smear-ripened cheese.</title>
        <authorList>
            <consortium name="US DOE Joint Genome Institute (JGI-PGF)"/>
            <person name="Walter F."/>
            <person name="Albersmeier A."/>
            <person name="Kalinowski J."/>
            <person name="Ruckert C."/>
        </authorList>
    </citation>
    <scope>NUCLEOTIDE SEQUENCE</scope>
    <source>
        <strain evidence="7">CGMCC 1.12408</strain>
    </source>
</reference>
<dbReference type="InterPro" id="IPR051543">
    <property type="entry name" value="Serine_Peptidase_S9A"/>
</dbReference>
<keyword evidence="4" id="KW-0720">Serine protease</keyword>
<dbReference type="InterPro" id="IPR001375">
    <property type="entry name" value="Peptidase_S9_cat"/>
</dbReference>
<dbReference type="InterPro" id="IPR029058">
    <property type="entry name" value="AB_hydrolase_fold"/>
</dbReference>
<evidence type="ECO:0000313" key="8">
    <source>
        <dbReference type="Proteomes" id="UP000613512"/>
    </source>
</evidence>
<dbReference type="PROSITE" id="PS00708">
    <property type="entry name" value="PRO_ENDOPEP_SER"/>
    <property type="match status" value="1"/>
</dbReference>
<keyword evidence="2" id="KW-0645">Protease</keyword>
<dbReference type="GO" id="GO:0004252">
    <property type="term" value="F:serine-type endopeptidase activity"/>
    <property type="evidence" value="ECO:0007669"/>
    <property type="project" value="InterPro"/>
</dbReference>
<feature type="domain" description="Peptidase S9 prolyl oligopeptidase catalytic" evidence="5">
    <location>
        <begin position="464"/>
        <end position="677"/>
    </location>
</feature>
<keyword evidence="3" id="KW-0378">Hydrolase</keyword>
<evidence type="ECO:0000256" key="4">
    <source>
        <dbReference type="ARBA" id="ARBA00022825"/>
    </source>
</evidence>
<reference evidence="7" key="2">
    <citation type="submission" date="2020-09" db="EMBL/GenBank/DDBJ databases">
        <authorList>
            <person name="Sun Q."/>
            <person name="Zhou Y."/>
        </authorList>
    </citation>
    <scope>NUCLEOTIDE SEQUENCE</scope>
    <source>
        <strain evidence="7">CGMCC 1.12408</strain>
    </source>
</reference>
<sequence>MKPPIAKRIPHVHTLHGDMREDDYYWLRDRNNPEVIEYLEEENRYYDEVMQPLNELTEEIYQSMVERVPESEVNVPVQHGEYFYYSRMDKTKQYPIHARKKAANRPALTEAQEEVVLDLNELAADKDYLSVTLRRMSSDHTRLAYLENRDGSDRYTAYVKDMKTGERLPDEIPNVYLYASLEWSKCGDYLFYITVDEHQRPYQLWRHRLGTNVESDELIFEEKDTTFTLYITKSQSGRFIFVHSRSKITSEIRLLDADAPLSQLQLVDERREGIEYDVEDWENDLLILTNEGALNFELHRCPLDDFTKREKLVAHSEARYLQGMYPFRDAVLLVGRENGLTQLGVLKNGQLDQITWEEPLYTVSVVSNQSYDADEVLIQYESLLTPKTTYGLNLHTEKLEQLQVTPVSGGYNASDYRQKQLWAVAEDGVKVPLNMVYREGALDDGPAPLILYGYGSYGANSDPRFDPYRLPVLDKGVVFVTAQVRGGSEMGRHWYEDGKMQQKRNTFTDFIAAAKHLIHEGYTTPSQMAARGASAGGLLVGAVANMAGELFQVIVPQVPFVDVVTTMLDTSIPLTTLEYDEWGNPEKREDYFYMKSYSPYDQVEEKEYPHMYITTGLNDPRVAYWEPAKWVARLRALKTDNNLLVLKTNMGAGHFGASGRFNYLKEVAELYAFVLSVCHSKGV</sequence>
<evidence type="ECO:0000259" key="6">
    <source>
        <dbReference type="Pfam" id="PF02897"/>
    </source>
</evidence>
<dbReference type="PANTHER" id="PTHR11757">
    <property type="entry name" value="PROTEASE FAMILY S9A OLIGOPEPTIDASE"/>
    <property type="match status" value="1"/>
</dbReference>
<gene>
    <name evidence="7" type="ORF">GCM10008025_23770</name>
</gene>
<dbReference type="Proteomes" id="UP000613512">
    <property type="component" value="Unassembled WGS sequence"/>
</dbReference>
<dbReference type="Pfam" id="PF00326">
    <property type="entry name" value="Peptidase_S9"/>
    <property type="match status" value="1"/>
</dbReference>
<feature type="domain" description="Peptidase S9A N-terminal" evidence="6">
    <location>
        <begin position="4"/>
        <end position="404"/>
    </location>
</feature>
<dbReference type="InterPro" id="IPR023302">
    <property type="entry name" value="Pept_S9A_N"/>
</dbReference>
<accession>A0A916S292</accession>
<keyword evidence="8" id="KW-1185">Reference proteome</keyword>
<dbReference type="GO" id="GO:0006508">
    <property type="term" value="P:proteolysis"/>
    <property type="evidence" value="ECO:0007669"/>
    <property type="project" value="UniProtKB-KW"/>
</dbReference>
<dbReference type="Gene3D" id="3.40.50.1820">
    <property type="entry name" value="alpha/beta hydrolase"/>
    <property type="match status" value="1"/>
</dbReference>
<comment type="caution">
    <text evidence="7">The sequence shown here is derived from an EMBL/GenBank/DDBJ whole genome shotgun (WGS) entry which is preliminary data.</text>
</comment>
<evidence type="ECO:0000259" key="5">
    <source>
        <dbReference type="Pfam" id="PF00326"/>
    </source>
</evidence>
<evidence type="ECO:0000256" key="1">
    <source>
        <dbReference type="ARBA" id="ARBA00005228"/>
    </source>
</evidence>
<protein>
    <submittedName>
        <fullName evidence="7">Oligopeptidase B</fullName>
    </submittedName>
</protein>
<dbReference type="AlphaFoldDB" id="A0A916S292"/>
<dbReference type="PANTHER" id="PTHR11757:SF19">
    <property type="entry name" value="PROLYL ENDOPEPTIDASE-LIKE"/>
    <property type="match status" value="1"/>
</dbReference>
<proteinExistence type="inferred from homology"/>
<dbReference type="SUPFAM" id="SSF53474">
    <property type="entry name" value="alpha/beta-Hydrolases"/>
    <property type="match status" value="1"/>
</dbReference>